<protein>
    <recommendedName>
        <fullName evidence="6">FMN dependent NADH:quinone oxidoreductase</fullName>
        <ecNumber evidence="6">1.6.5.-</ecNumber>
    </recommendedName>
    <alternativeName>
        <fullName evidence="6">Azo-dye reductase</fullName>
    </alternativeName>
    <alternativeName>
        <fullName evidence="6">FMN-dependent NADH-azo compound oxidoreductase</fullName>
    </alternativeName>
    <alternativeName>
        <fullName evidence="6">FMN-dependent NADH-azoreductase</fullName>
        <ecNumber evidence="6">1.7.1.17</ecNumber>
    </alternativeName>
</protein>
<keyword evidence="9" id="KW-1185">Reference proteome</keyword>
<dbReference type="InterPro" id="IPR029039">
    <property type="entry name" value="Flavoprotein-like_sf"/>
</dbReference>
<comment type="function">
    <text evidence="6">Also exhibits azoreductase activity. Catalyzes the reductive cleavage of the azo bond in aromatic azo compounds to the corresponding amines.</text>
</comment>
<accession>A0ABS9D6L7</accession>
<dbReference type="SUPFAM" id="SSF52218">
    <property type="entry name" value="Flavoproteins"/>
    <property type="match status" value="1"/>
</dbReference>
<dbReference type="EC" id="1.7.1.17" evidence="6"/>
<evidence type="ECO:0000259" key="7">
    <source>
        <dbReference type="Pfam" id="PF02525"/>
    </source>
</evidence>
<dbReference type="InterPro" id="IPR003680">
    <property type="entry name" value="Flavodoxin_fold"/>
</dbReference>
<keyword evidence="4 6" id="KW-0520">NAD</keyword>
<evidence type="ECO:0000256" key="6">
    <source>
        <dbReference type="HAMAP-Rule" id="MF_01216"/>
    </source>
</evidence>
<dbReference type="EMBL" id="JAKGAS010000002">
    <property type="protein sequence ID" value="MCF2947469.1"/>
    <property type="molecule type" value="Genomic_DNA"/>
</dbReference>
<organism evidence="8 9">
    <name type="scientific">Paraglaciecola algarum</name>
    <dbReference type="NCBI Taxonomy" id="3050085"/>
    <lineage>
        <taxon>Bacteria</taxon>
        <taxon>Pseudomonadati</taxon>
        <taxon>Pseudomonadota</taxon>
        <taxon>Gammaproteobacteria</taxon>
        <taxon>Alteromonadales</taxon>
        <taxon>Alteromonadaceae</taxon>
        <taxon>Paraglaciecola</taxon>
    </lineage>
</organism>
<sequence>MPSLLRIDSSPRGAGSHSKFIADAVQSQLVINTPDIDICLRDLSYLEIPSISQDTITGFFTPKENFTPVLEEATSLSDQLIKEIREAETLIISAPMYNFGVPSSLKAWVDQIVRVGETFNFDETGFSGLVRGKKAILALSYGAKGYVENGELRSMNFFETYLVALLKFIGIEDITVFRIEGTSVVDEESLDKQKLALMAQVKNTLEEN</sequence>
<dbReference type="PANTHER" id="PTHR43741">
    <property type="entry name" value="FMN-DEPENDENT NADH-AZOREDUCTASE 1"/>
    <property type="match status" value="1"/>
</dbReference>
<dbReference type="HAMAP" id="MF_01216">
    <property type="entry name" value="Azoreductase_type1"/>
    <property type="match status" value="1"/>
</dbReference>
<gene>
    <name evidence="6" type="primary">azoR</name>
    <name evidence="8" type="ORF">L0668_05075</name>
</gene>
<dbReference type="Proteomes" id="UP001521137">
    <property type="component" value="Unassembled WGS sequence"/>
</dbReference>
<dbReference type="Gene3D" id="3.40.50.360">
    <property type="match status" value="1"/>
</dbReference>
<dbReference type="Pfam" id="PF02525">
    <property type="entry name" value="Flavodoxin_2"/>
    <property type="match status" value="1"/>
</dbReference>
<comment type="cofactor">
    <cofactor evidence="6">
        <name>FMN</name>
        <dbReference type="ChEBI" id="CHEBI:58210"/>
    </cofactor>
    <text evidence="6">Binds 1 FMN per subunit.</text>
</comment>
<keyword evidence="1 6" id="KW-0285">Flavoprotein</keyword>
<evidence type="ECO:0000256" key="1">
    <source>
        <dbReference type="ARBA" id="ARBA00022630"/>
    </source>
</evidence>
<evidence type="ECO:0000256" key="4">
    <source>
        <dbReference type="ARBA" id="ARBA00023027"/>
    </source>
</evidence>
<comment type="subunit">
    <text evidence="6">Homodimer.</text>
</comment>
<name>A0ABS9D6L7_9ALTE</name>
<comment type="catalytic activity">
    <reaction evidence="5">
        <text>N,N-dimethyl-1,4-phenylenediamine + anthranilate + 2 NAD(+) = 2-(4-dimethylaminophenyl)diazenylbenzoate + 2 NADH + 2 H(+)</text>
        <dbReference type="Rhea" id="RHEA:55872"/>
        <dbReference type="ChEBI" id="CHEBI:15378"/>
        <dbReference type="ChEBI" id="CHEBI:15783"/>
        <dbReference type="ChEBI" id="CHEBI:16567"/>
        <dbReference type="ChEBI" id="CHEBI:57540"/>
        <dbReference type="ChEBI" id="CHEBI:57945"/>
        <dbReference type="ChEBI" id="CHEBI:71579"/>
        <dbReference type="EC" id="1.7.1.17"/>
    </reaction>
    <physiologicalReaction direction="right-to-left" evidence="5">
        <dbReference type="Rhea" id="RHEA:55874"/>
    </physiologicalReaction>
</comment>
<keyword evidence="3 6" id="KW-0560">Oxidoreductase</keyword>
<comment type="caution">
    <text evidence="6">Lacks conserved residue(s) required for the propagation of feature annotation.</text>
</comment>
<dbReference type="RefSeq" id="WP_235310989.1">
    <property type="nucleotide sequence ID" value="NZ_JAKGAS010000002.1"/>
</dbReference>
<evidence type="ECO:0000256" key="5">
    <source>
        <dbReference type="ARBA" id="ARBA00048542"/>
    </source>
</evidence>
<evidence type="ECO:0000313" key="8">
    <source>
        <dbReference type="EMBL" id="MCF2947469.1"/>
    </source>
</evidence>
<dbReference type="InterPro" id="IPR050104">
    <property type="entry name" value="FMN-dep_NADH:Q_OxRdtase_AzoR1"/>
</dbReference>
<comment type="catalytic activity">
    <reaction evidence="6">
        <text>2 a quinone + NADH + H(+) = 2 a 1,4-benzosemiquinone + NAD(+)</text>
        <dbReference type="Rhea" id="RHEA:65952"/>
        <dbReference type="ChEBI" id="CHEBI:15378"/>
        <dbReference type="ChEBI" id="CHEBI:57540"/>
        <dbReference type="ChEBI" id="CHEBI:57945"/>
        <dbReference type="ChEBI" id="CHEBI:132124"/>
        <dbReference type="ChEBI" id="CHEBI:134225"/>
    </reaction>
</comment>
<feature type="domain" description="Flavodoxin-like fold" evidence="7">
    <location>
        <begin position="4"/>
        <end position="196"/>
    </location>
</feature>
<reference evidence="8 9" key="1">
    <citation type="submission" date="2022-01" db="EMBL/GenBank/DDBJ databases">
        <title>Paraglaciecola sp. G1-23.</title>
        <authorList>
            <person name="Jin M.S."/>
            <person name="Han D.M."/>
            <person name="Kim H.M."/>
            <person name="Jeon C.O."/>
        </authorList>
    </citation>
    <scope>NUCLEOTIDE SEQUENCE [LARGE SCALE GENOMIC DNA]</scope>
    <source>
        <strain evidence="8 9">G1-23</strain>
    </source>
</reference>
<dbReference type="PANTHER" id="PTHR43741:SF4">
    <property type="entry name" value="FMN-DEPENDENT NADH:QUINONE OXIDOREDUCTASE"/>
    <property type="match status" value="1"/>
</dbReference>
<feature type="binding site" evidence="6">
    <location>
        <begin position="16"/>
        <end position="18"/>
    </location>
    <ligand>
        <name>FMN</name>
        <dbReference type="ChEBI" id="CHEBI:58210"/>
    </ligand>
</feature>
<comment type="similarity">
    <text evidence="6">Belongs to the azoreductase type 1 family.</text>
</comment>
<dbReference type="InterPro" id="IPR023048">
    <property type="entry name" value="NADH:quinone_OxRdtase_FMN_depd"/>
</dbReference>
<evidence type="ECO:0000256" key="3">
    <source>
        <dbReference type="ARBA" id="ARBA00023002"/>
    </source>
</evidence>
<dbReference type="EC" id="1.6.5.-" evidence="6"/>
<feature type="binding site" evidence="6">
    <location>
        <position position="10"/>
    </location>
    <ligand>
        <name>FMN</name>
        <dbReference type="ChEBI" id="CHEBI:58210"/>
    </ligand>
</feature>
<comment type="caution">
    <text evidence="8">The sequence shown here is derived from an EMBL/GenBank/DDBJ whole genome shotgun (WGS) entry which is preliminary data.</text>
</comment>
<keyword evidence="2 6" id="KW-0288">FMN</keyword>
<evidence type="ECO:0000256" key="2">
    <source>
        <dbReference type="ARBA" id="ARBA00022643"/>
    </source>
</evidence>
<feature type="binding site" evidence="6">
    <location>
        <begin position="96"/>
        <end position="99"/>
    </location>
    <ligand>
        <name>FMN</name>
        <dbReference type="ChEBI" id="CHEBI:58210"/>
    </ligand>
</feature>
<proteinExistence type="inferred from homology"/>
<comment type="function">
    <text evidence="6">Quinone reductase that provides resistance to thiol-specific stress caused by electrophilic quinones.</text>
</comment>
<evidence type="ECO:0000313" key="9">
    <source>
        <dbReference type="Proteomes" id="UP001521137"/>
    </source>
</evidence>